<evidence type="ECO:0008006" key="3">
    <source>
        <dbReference type="Google" id="ProtNLM"/>
    </source>
</evidence>
<evidence type="ECO:0000313" key="2">
    <source>
        <dbReference type="Proteomes" id="UP000005110"/>
    </source>
</evidence>
<accession>I9ADM6</accession>
<evidence type="ECO:0000313" key="1">
    <source>
        <dbReference type="EMBL" id="EIW00127.1"/>
    </source>
</evidence>
<dbReference type="EMBL" id="CM001486">
    <property type="protein sequence ID" value="EIW00127.1"/>
    <property type="molecule type" value="Genomic_DNA"/>
</dbReference>
<dbReference type="RefSeq" id="WP_006569794.1">
    <property type="nucleotide sequence ID" value="NZ_CM001486.1"/>
</dbReference>
<proteinExistence type="predicted"/>
<dbReference type="HOGENOM" id="CLU_207862_0_0_9"/>
<protein>
    <recommendedName>
        <fullName evidence="3">DUF4926 domain-containing protein</fullName>
    </recommendedName>
</protein>
<reference evidence="1 2" key="1">
    <citation type="submission" date="2012-02" db="EMBL/GenBank/DDBJ databases">
        <title>Improved High-Quality Draft sequence of Thermoanaerobacter siderophilus SR4.</title>
        <authorList>
            <consortium name="US DOE Joint Genome Institute"/>
            <person name="Lucas S."/>
            <person name="Han J."/>
            <person name="Lapidus A."/>
            <person name="Cheng J.-F."/>
            <person name="Goodwin L."/>
            <person name="Pitluck S."/>
            <person name="Peters L."/>
            <person name="Detter J.C."/>
            <person name="Han C."/>
            <person name="Tapia R."/>
            <person name="Land M."/>
            <person name="Hauser L."/>
            <person name="Kyrpides N."/>
            <person name="Ivanova N."/>
            <person name="Pagani I."/>
            <person name="Hemme C."/>
            <person name="Woyke T."/>
        </authorList>
    </citation>
    <scope>NUCLEOTIDE SEQUENCE [LARGE SCALE GENOMIC DNA]</scope>
    <source>
        <strain evidence="1 2">SR4</strain>
    </source>
</reference>
<dbReference type="PATRIC" id="fig|880478.3.peg.2355"/>
<keyword evidence="2" id="KW-1185">Reference proteome</keyword>
<sequence length="62" mass="7239">MSEKMKAKLYDIVRLKDGKEGTVIEIYNIPGLPKGYDLELLDKEEIITITEDQIEEIIWEMP</sequence>
<organism evidence="1 2">
    <name type="scientific">Thermoanaerobacter siderophilus SR4</name>
    <dbReference type="NCBI Taxonomy" id="880478"/>
    <lineage>
        <taxon>Bacteria</taxon>
        <taxon>Bacillati</taxon>
        <taxon>Bacillota</taxon>
        <taxon>Clostridia</taxon>
        <taxon>Thermoanaerobacterales</taxon>
        <taxon>Thermoanaerobacteraceae</taxon>
        <taxon>Thermoanaerobacter</taxon>
    </lineage>
</organism>
<dbReference type="Proteomes" id="UP000005110">
    <property type="component" value="Chromosome"/>
</dbReference>
<name>I9ADM6_9THEO</name>
<dbReference type="AlphaFoldDB" id="I9ADM6"/>
<gene>
    <name evidence="1" type="ORF">ThesiDRAFT1_1159</name>
</gene>